<organism evidence="3 4">
    <name type="scientific">Rat cytomegalovirus (strain Maastricht)</name>
    <dbReference type="NCBI Taxonomy" id="79700"/>
    <lineage>
        <taxon>Viruses</taxon>
        <taxon>Duplodnaviria</taxon>
        <taxon>Heunggongvirae</taxon>
        <taxon>Peploviricota</taxon>
        <taxon>Herviviricetes</taxon>
        <taxon>Herpesvirales</taxon>
        <taxon>Orthoherpesviridae</taxon>
        <taxon>Betaherpesvirinae</taxon>
        <taxon>Muromegalovirus</taxon>
        <taxon>Muromegalovirus muridbeta2</taxon>
        <taxon>Murid betaherpesvirus 2</taxon>
    </lineage>
</organism>
<keyword evidence="1" id="KW-0812">Transmembrane</keyword>
<reference evidence="3 4" key="1">
    <citation type="journal article" date="1996" name="J. Gen. Virol.">
        <title>Cloning and sequence analysis of the genes encoding DNA polymerase, glycoprotein B, ICP18.5 and major DNA-binding protein of rat cytomegalovirus.</title>
        <authorList>
            <person name="Beuken E."/>
            <person name="Slobbe R."/>
            <person name="Bruggeman C.A."/>
            <person name="Vink C."/>
        </authorList>
    </citation>
    <scope>NUCLEOTIDE SEQUENCE [LARGE SCALE GENOMIC DNA]</scope>
    <source>
        <strain evidence="3 4">Maastricht</strain>
    </source>
</reference>
<reference evidence="3 4" key="2">
    <citation type="journal article" date="1996" name="J. Virol.">
        <title>Structure of the rat cytomegalovirus genome termini.</title>
        <authorList>
            <person name="Vink C."/>
            <person name="Beuken E."/>
            <person name="Bruggeman C.A."/>
        </authorList>
    </citation>
    <scope>NUCLEOTIDE SEQUENCE [LARGE SCALE GENOMIC DNA]</scope>
    <source>
        <strain evidence="3 4">Maastricht</strain>
    </source>
</reference>
<proteinExistence type="predicted"/>
<dbReference type="EMBL" id="AF232689">
    <property type="protein sequence ID" value="AAF99258.1"/>
    <property type="molecule type" value="Genomic_DNA"/>
</dbReference>
<reference evidence="3 4" key="9">
    <citation type="journal article" date="2000" name="J. Virol.">
        <title>Complete DNA sequence of the rat cytomegalovirus genome.</title>
        <authorList>
            <person name="Vink C."/>
            <person name="Beuken E."/>
            <person name="Bruggeman C.A."/>
        </authorList>
    </citation>
    <scope>NUCLEOTIDE SEQUENCE [LARGE SCALE GENOMIC DNA]</scope>
    <source>
        <strain evidence="3 4">Maastricht</strain>
    </source>
</reference>
<reference evidence="3 4" key="3">
    <citation type="journal article" date="1997" name="J. Gen. Virol.">
        <title>Cloning and functional characterization of the origin of lytic-phase DNA replication of rat cytomegalovirus.</title>
        <authorList>
            <person name="Vink C."/>
            <person name="Beuken E."/>
            <person name="Bruggeman C.A."/>
        </authorList>
    </citation>
    <scope>NUCLEOTIDE SEQUENCE [LARGE SCALE GENOMIC DNA]</scope>
    <source>
        <strain evidence="3 4">Maastricht</strain>
    </source>
</reference>
<keyword evidence="1" id="KW-1133">Transmembrane helix</keyword>
<reference evidence="3 4" key="5">
    <citation type="journal article" date="1998" name="Virology">
        <title>The Maastricht strain and England strain of rat cytomegalovirus represent different betaherpesvirus species rather than strains.</title>
        <authorList>
            <person name="Beisser P.S."/>
            <person name="Kaptein S.J."/>
            <person name="Beuken E."/>
            <person name="Bruggeman C.A."/>
            <person name="Vink C."/>
        </authorList>
    </citation>
    <scope>NUCLEOTIDE SEQUENCE [LARGE SCALE GENOMIC DNA]</scope>
    <source>
        <strain evidence="3 4">Maastricht</strain>
    </source>
</reference>
<accession>Q9DW32</accession>
<protein>
    <submittedName>
        <fullName evidence="3">Pr160</fullName>
    </submittedName>
</protein>
<evidence type="ECO:0000313" key="3">
    <source>
        <dbReference type="EMBL" id="AAF99258.1"/>
    </source>
</evidence>
<sequence>MICRTLIYWTLLHLLPRSSEGTIQVIQGGTRSDVVTLTCLWTAPSATVSDPDTLMGTWYRLCGSTKQRTPLAVFSANGFTSLHPSIEEGKSYSNFLSNALNLTSVVRIRPECSGTVVCTVGHEEDEARVDRGRSVYDEYATVLKERGRGLAFRCAPVHTCVNYSVEWFLDDTLLLSGSLYVNNIGNDVLNSDLMLWLYDELWIDNVGPWSRSPSSCLSCRVRACGNEEIIELCGAEQAPERGVSPTFSFFWYVIYALFIVYMTR</sequence>
<feature type="transmembrane region" description="Helical" evidence="1">
    <location>
        <begin position="242"/>
        <end position="262"/>
    </location>
</feature>
<keyword evidence="1" id="KW-0472">Membrane</keyword>
<name>Q9DW32_RCMVM</name>
<dbReference type="InterPro" id="IPR007110">
    <property type="entry name" value="Ig-like_dom"/>
</dbReference>
<organismHost>
    <name type="scientific">Rattus</name>
    <name type="common">rats</name>
    <dbReference type="NCBI Taxonomy" id="10114"/>
</organismHost>
<feature type="domain" description="Ig-like" evidence="2">
    <location>
        <begin position="16"/>
        <end position="130"/>
    </location>
</feature>
<dbReference type="KEGG" id="vg:940362"/>
<reference evidence="3 4" key="4">
    <citation type="journal article" date="1998" name="J. Virol.">
        <title>The R33 G protein-coupled receptor gene of rat cytomegalovirus plays an essential role in the pathogenesis of viral infection.</title>
        <authorList>
            <person name="Beisser P.S."/>
            <person name="Vink C."/>
            <person name="Van Dam J.G."/>
            <person name="Grauls G."/>
            <person name="Vanherle S.J."/>
            <person name="Bruggeman C.A."/>
        </authorList>
    </citation>
    <scope>NUCLEOTIDE SEQUENCE [LARGE SCALE GENOMIC DNA]</scope>
    <source>
        <strain evidence="3 4">Maastricht</strain>
    </source>
</reference>
<evidence type="ECO:0000259" key="2">
    <source>
        <dbReference type="PROSITE" id="PS50835"/>
    </source>
</evidence>
<dbReference type="GeneID" id="940362"/>
<evidence type="ECO:0000256" key="1">
    <source>
        <dbReference type="SAM" id="Phobius"/>
    </source>
</evidence>
<reference evidence="3 4" key="8">
    <citation type="journal article" date="2000" name="J. Virol.">
        <title>The r144 major histocompatibility complex class I-like gene of rat cytomegalovirus is dispensable for both acute and long-term infection in the immunocompromised host.</title>
        <authorList>
            <person name="Beisser P.S."/>
            <person name="Kloover J.S."/>
            <person name="Grauls G.E."/>
            <person name="Blok M.J."/>
            <person name="Bruggeman C.A."/>
            <person name="Vink C."/>
        </authorList>
    </citation>
    <scope>NUCLEOTIDE SEQUENCE [LARGE SCALE GENOMIC DNA]</scope>
    <source>
        <strain evidence="3 4">Maastricht</strain>
    </source>
</reference>
<keyword evidence="4" id="KW-1185">Reference proteome</keyword>
<gene>
    <name evidence="3" type="primary">r160</name>
</gene>
<dbReference type="RefSeq" id="NP_064271.1">
    <property type="nucleotide sequence ID" value="NC_002512.2"/>
</dbReference>
<reference evidence="3 4" key="10">
    <citation type="journal article" date="2000" name="Virus Res.">
        <title>Rat cytomegalovirus R89 is a highly conserved gene which expresses a spliced transcript.</title>
        <authorList>
            <person name="Gruijthuijsen Y.K."/>
            <person name="Beuken E."/>
            <person name="Bruggeman C.A."/>
            <person name="Vink C."/>
        </authorList>
    </citation>
    <scope>NUCLEOTIDE SEQUENCE [LARGE SCALE GENOMIC DNA]</scope>
    <source>
        <strain evidence="3 4">Maastricht</strain>
    </source>
</reference>
<reference evidence="3 4" key="6">
    <citation type="journal article" date="1999" name="J. Gen. Virol.">
        <title>The rat cytomegalovirus R32 gene encodes a virion-associated protein that elicits a strong humoral immune response in infected rats.</title>
        <authorList>
            <person name="Beuken E."/>
            <person name="Grauls G."/>
            <person name="Bruggeman C.A."/>
            <person name="Vink C."/>
        </authorList>
    </citation>
    <scope>NUCLEOTIDE SEQUENCE [LARGE SCALE GENOMIC DNA]</scope>
    <source>
        <strain evidence="3 4">Maastricht</strain>
    </source>
</reference>
<dbReference type="PROSITE" id="PS50835">
    <property type="entry name" value="IG_LIKE"/>
    <property type="match status" value="1"/>
</dbReference>
<evidence type="ECO:0000313" key="4">
    <source>
        <dbReference type="Proteomes" id="UP000008288"/>
    </source>
</evidence>
<reference evidence="3 4" key="7">
    <citation type="journal article" date="1999" name="J. Virol.">
        <title>Deletion of the R78 G protein-coupled receptor gene from rat cytomegalovirus results in an attenuated, syncytium-inducing mutant strain.</title>
        <authorList>
            <person name="Beisser P.S."/>
            <person name="Grauls G."/>
            <person name="Bruggeman C.A."/>
            <person name="Vink C."/>
        </authorList>
    </citation>
    <scope>NUCLEOTIDE SEQUENCE [LARGE SCALE GENOMIC DNA]</scope>
    <source>
        <strain evidence="3 4">Maastricht</strain>
    </source>
</reference>
<dbReference type="Proteomes" id="UP000008288">
    <property type="component" value="Segment"/>
</dbReference>